<reference evidence="10 11" key="1">
    <citation type="journal article" date="2017" name="Int. J. Syst. Evol. Microbiol.">
        <title>Pseudokineococcus basanitobsidens sp. nov., isolated from volcanic rock.</title>
        <authorList>
            <person name="Lee D.W."/>
            <person name="Park M.Y."/>
            <person name="Kim J.J."/>
            <person name="Kim B.S."/>
        </authorList>
    </citation>
    <scope>NUCLEOTIDE SEQUENCE [LARGE SCALE GENOMIC DNA]</scope>
    <source>
        <strain evidence="10 11">DSM 103726</strain>
    </source>
</reference>
<dbReference type="SUPFAM" id="SSF103025">
    <property type="entry name" value="Folate-binding domain"/>
    <property type="match status" value="1"/>
</dbReference>
<name>A0ABU8RJK2_9ACTN</name>
<dbReference type="Gene3D" id="3.30.1360.120">
    <property type="entry name" value="Probable tRNA modification gtpase trme, domain 1"/>
    <property type="match status" value="1"/>
</dbReference>
<dbReference type="PANTHER" id="PTHR43757:SF2">
    <property type="entry name" value="AMINOMETHYLTRANSFERASE, MITOCHONDRIAL"/>
    <property type="match status" value="1"/>
</dbReference>
<comment type="similarity">
    <text evidence="1">Belongs to the GcvT family.</text>
</comment>
<evidence type="ECO:0000256" key="4">
    <source>
        <dbReference type="ARBA" id="ARBA00022679"/>
    </source>
</evidence>
<evidence type="ECO:0000256" key="5">
    <source>
        <dbReference type="ARBA" id="ARBA00031395"/>
    </source>
</evidence>
<evidence type="ECO:0000256" key="7">
    <source>
        <dbReference type="SAM" id="MobiDB-lite"/>
    </source>
</evidence>
<dbReference type="InterPro" id="IPR006223">
    <property type="entry name" value="GcvT"/>
</dbReference>
<dbReference type="InterPro" id="IPR028896">
    <property type="entry name" value="GcvT/YgfZ/DmdA"/>
</dbReference>
<protein>
    <recommendedName>
        <fullName evidence="2">aminomethyltransferase</fullName>
        <ecNumber evidence="2">2.1.2.10</ecNumber>
    </recommendedName>
    <alternativeName>
        <fullName evidence="5">Glycine cleavage system T protein</fullName>
    </alternativeName>
</protein>
<keyword evidence="4 10" id="KW-0808">Transferase</keyword>
<keyword evidence="3" id="KW-0032">Aminotransferase</keyword>
<comment type="caution">
    <text evidence="10">The sequence shown here is derived from an EMBL/GenBank/DDBJ whole genome shotgun (WGS) entry which is preliminary data.</text>
</comment>
<comment type="catalytic activity">
    <reaction evidence="6">
        <text>N(6)-[(R)-S(8)-aminomethyldihydrolipoyl]-L-lysyl-[protein] + (6S)-5,6,7,8-tetrahydrofolate = N(6)-[(R)-dihydrolipoyl]-L-lysyl-[protein] + (6R)-5,10-methylene-5,6,7,8-tetrahydrofolate + NH4(+)</text>
        <dbReference type="Rhea" id="RHEA:16945"/>
        <dbReference type="Rhea" id="RHEA-COMP:10475"/>
        <dbReference type="Rhea" id="RHEA-COMP:10492"/>
        <dbReference type="ChEBI" id="CHEBI:15636"/>
        <dbReference type="ChEBI" id="CHEBI:28938"/>
        <dbReference type="ChEBI" id="CHEBI:57453"/>
        <dbReference type="ChEBI" id="CHEBI:83100"/>
        <dbReference type="ChEBI" id="CHEBI:83143"/>
        <dbReference type="EC" id="2.1.2.10"/>
    </reaction>
</comment>
<dbReference type="EC" id="2.1.2.10" evidence="2"/>
<proteinExistence type="inferred from homology"/>
<accession>A0ABU8RJK2</accession>
<evidence type="ECO:0000313" key="10">
    <source>
        <dbReference type="EMBL" id="MEJ5945154.1"/>
    </source>
</evidence>
<dbReference type="PIRSF" id="PIRSF006487">
    <property type="entry name" value="GcvT"/>
    <property type="match status" value="1"/>
</dbReference>
<evidence type="ECO:0000256" key="1">
    <source>
        <dbReference type="ARBA" id="ARBA00008609"/>
    </source>
</evidence>
<keyword evidence="11" id="KW-1185">Reference proteome</keyword>
<dbReference type="EMBL" id="JBBIAA010000005">
    <property type="protein sequence ID" value="MEJ5945154.1"/>
    <property type="molecule type" value="Genomic_DNA"/>
</dbReference>
<dbReference type="Pfam" id="PF01571">
    <property type="entry name" value="GCV_T"/>
    <property type="match status" value="1"/>
</dbReference>
<gene>
    <name evidence="10" type="primary">gcvT</name>
    <name evidence="10" type="ORF">WDZ17_07560</name>
</gene>
<feature type="domain" description="Aminomethyltransferase C-terminal" evidence="9">
    <location>
        <begin position="328"/>
        <end position="405"/>
    </location>
</feature>
<evidence type="ECO:0000256" key="3">
    <source>
        <dbReference type="ARBA" id="ARBA00022576"/>
    </source>
</evidence>
<dbReference type="SUPFAM" id="SSF101790">
    <property type="entry name" value="Aminomethyltransferase beta-barrel domain"/>
    <property type="match status" value="1"/>
</dbReference>
<evidence type="ECO:0000313" key="11">
    <source>
        <dbReference type="Proteomes" id="UP001387100"/>
    </source>
</evidence>
<dbReference type="InterPro" id="IPR029043">
    <property type="entry name" value="GcvT/YgfZ_C"/>
</dbReference>
<dbReference type="InterPro" id="IPR027266">
    <property type="entry name" value="TrmE/GcvT-like"/>
</dbReference>
<evidence type="ECO:0000259" key="8">
    <source>
        <dbReference type="Pfam" id="PF01571"/>
    </source>
</evidence>
<sequence>MSTAAGPDAPDPRTAGGGRDAGRAAQRAAAEAPQVREEAADEVVAPPSAQHGPLHERHVAAGARMADFGGWSMPLEHAGGGVVAEHRAVREAAGLFDVSHLGKVRVRGEGAAAFVDGCLANDLGRIAPGRAQYTLCCAEDGGVVDDLIAYLVGDDEVFTVPNAANAAEVARRLREAAPAGVEVLDEHREHAVLAVQGPESDGVLHALGLPVGADYMGWVEASWRGRPVLVCRTGYTGERGYELVPRWEDAGDLWDAALEQVRARDGRACGLGARDTLRTEMGYALHGHELTREITPVQARTGWAVGWDKPAFWGRAALVAEREAGPARRAWGLLAEGRGVLRSGLPVEGADGTPLGTTTSGTFSPTLGVGIALALLDPGVARDDVVAVDVRGRSVRCRVVRPPFVPDRTRA</sequence>
<dbReference type="NCBIfam" id="NF001567">
    <property type="entry name" value="PRK00389.1"/>
    <property type="match status" value="1"/>
</dbReference>
<evidence type="ECO:0000259" key="9">
    <source>
        <dbReference type="Pfam" id="PF08669"/>
    </source>
</evidence>
<dbReference type="InterPro" id="IPR013977">
    <property type="entry name" value="GcvT_C"/>
</dbReference>
<feature type="region of interest" description="Disordered" evidence="7">
    <location>
        <begin position="1"/>
        <end position="53"/>
    </location>
</feature>
<dbReference type="InterPro" id="IPR006222">
    <property type="entry name" value="GCVT_N"/>
</dbReference>
<evidence type="ECO:0000256" key="2">
    <source>
        <dbReference type="ARBA" id="ARBA00012616"/>
    </source>
</evidence>
<feature type="compositionally biased region" description="Low complexity" evidence="7">
    <location>
        <begin position="23"/>
        <end position="33"/>
    </location>
</feature>
<evidence type="ECO:0000256" key="6">
    <source>
        <dbReference type="ARBA" id="ARBA00047665"/>
    </source>
</evidence>
<feature type="domain" description="GCVT N-terminal" evidence="8">
    <location>
        <begin position="54"/>
        <end position="309"/>
    </location>
</feature>
<dbReference type="NCBIfam" id="TIGR00528">
    <property type="entry name" value="gcvT"/>
    <property type="match status" value="1"/>
</dbReference>
<dbReference type="Proteomes" id="UP001387100">
    <property type="component" value="Unassembled WGS sequence"/>
</dbReference>
<dbReference type="GO" id="GO:0004047">
    <property type="term" value="F:aminomethyltransferase activity"/>
    <property type="evidence" value="ECO:0007669"/>
    <property type="project" value="UniProtKB-EC"/>
</dbReference>
<dbReference type="PANTHER" id="PTHR43757">
    <property type="entry name" value="AMINOMETHYLTRANSFERASE"/>
    <property type="match status" value="1"/>
</dbReference>
<dbReference type="Pfam" id="PF08669">
    <property type="entry name" value="GCV_T_C"/>
    <property type="match status" value="1"/>
</dbReference>
<organism evidence="10 11">
    <name type="scientific">Pseudokineococcus basanitobsidens</name>
    <dbReference type="NCBI Taxonomy" id="1926649"/>
    <lineage>
        <taxon>Bacteria</taxon>
        <taxon>Bacillati</taxon>
        <taxon>Actinomycetota</taxon>
        <taxon>Actinomycetes</taxon>
        <taxon>Kineosporiales</taxon>
        <taxon>Kineosporiaceae</taxon>
        <taxon>Pseudokineococcus</taxon>
    </lineage>
</organism>